<dbReference type="AlphaFoldDB" id="A0ABD1CCX5"/>
<evidence type="ECO:0000313" key="2">
    <source>
        <dbReference type="Proteomes" id="UP001562425"/>
    </source>
</evidence>
<dbReference type="EMBL" id="JBEHCU010013534">
    <property type="protein sequence ID" value="KAL1374231.1"/>
    <property type="molecule type" value="Genomic_DNA"/>
</dbReference>
<comment type="caution">
    <text evidence="1">The sequence shown here is derived from an EMBL/GenBank/DDBJ whole genome shotgun (WGS) entry which is preliminary data.</text>
</comment>
<gene>
    <name evidence="1" type="ORF">pipiens_018210</name>
</gene>
<keyword evidence="2" id="KW-1185">Reference proteome</keyword>
<name>A0ABD1CCX5_CULPP</name>
<reference evidence="1 2" key="1">
    <citation type="submission" date="2024-05" db="EMBL/GenBank/DDBJ databases">
        <title>Culex pipiens pipiens assembly and annotation.</title>
        <authorList>
            <person name="Alout H."/>
            <person name="Durand T."/>
        </authorList>
    </citation>
    <scope>NUCLEOTIDE SEQUENCE [LARGE SCALE GENOMIC DNA]</scope>
    <source>
        <strain evidence="1">HA-2024</strain>
        <tissue evidence="1">Whole body</tissue>
    </source>
</reference>
<accession>A0ABD1CCX5</accession>
<organism evidence="1 2">
    <name type="scientific">Culex pipiens pipiens</name>
    <name type="common">Northern house mosquito</name>
    <dbReference type="NCBI Taxonomy" id="38569"/>
    <lineage>
        <taxon>Eukaryota</taxon>
        <taxon>Metazoa</taxon>
        <taxon>Ecdysozoa</taxon>
        <taxon>Arthropoda</taxon>
        <taxon>Hexapoda</taxon>
        <taxon>Insecta</taxon>
        <taxon>Pterygota</taxon>
        <taxon>Neoptera</taxon>
        <taxon>Endopterygota</taxon>
        <taxon>Diptera</taxon>
        <taxon>Nematocera</taxon>
        <taxon>Culicoidea</taxon>
        <taxon>Culicidae</taxon>
        <taxon>Culicinae</taxon>
        <taxon>Culicini</taxon>
        <taxon>Culex</taxon>
        <taxon>Culex</taxon>
    </lineage>
</organism>
<proteinExistence type="predicted"/>
<dbReference type="Proteomes" id="UP001562425">
    <property type="component" value="Unassembled WGS sequence"/>
</dbReference>
<sequence length="76" mass="8510">MRFTRHVAVAFCCHSHLAVGKVNDGLPEAVYIYRPVAPSGAELGHHQHLKDQVQKGLQPGWKQIFKHGISIDELLK</sequence>
<protein>
    <submittedName>
        <fullName evidence="1">Uncharacterized protein</fullName>
    </submittedName>
</protein>
<evidence type="ECO:0000313" key="1">
    <source>
        <dbReference type="EMBL" id="KAL1374231.1"/>
    </source>
</evidence>